<dbReference type="EMBL" id="AAYA01000001">
    <property type="protein sequence ID" value="EBA10439.1"/>
    <property type="molecule type" value="Genomic_DNA"/>
</dbReference>
<name>A3JY53_SAGS3</name>
<sequence>MNRDEILKQKLARAGVDADHTQAALDIDAVLQVWRRRVFKRELGYRALDELGLPIDLAQLDVLMAVSAPANEFGDEDRSETMVSTVAQRLNIDPSRASRMTSDLIGRGMLKRAVSQADARRTVLELTDHGVRIVDAVRNYKFLVLGSYLQDWTRDEIATFLPLLARFSAWSESAACPSGPVADEIAILRDGLSDLSDKT</sequence>
<dbReference type="InterPro" id="IPR039422">
    <property type="entry name" value="MarR/SlyA-like"/>
</dbReference>
<dbReference type="Gene3D" id="1.10.10.10">
    <property type="entry name" value="Winged helix-like DNA-binding domain superfamily/Winged helix DNA-binding domain"/>
    <property type="match status" value="1"/>
</dbReference>
<proteinExistence type="predicted"/>
<dbReference type="AlphaFoldDB" id="A3JY53"/>
<dbReference type="RefSeq" id="WP_005855295.1">
    <property type="nucleotide sequence ID" value="NZ_AAYA01000001.1"/>
</dbReference>
<evidence type="ECO:0000313" key="2">
    <source>
        <dbReference type="EMBL" id="EBA10439.1"/>
    </source>
</evidence>
<gene>
    <name evidence="2" type="ORF">SSE37_20577</name>
</gene>
<evidence type="ECO:0000313" key="3">
    <source>
        <dbReference type="Proteomes" id="UP000005713"/>
    </source>
</evidence>
<dbReference type="InterPro" id="IPR000835">
    <property type="entry name" value="HTH_MarR-typ"/>
</dbReference>
<dbReference type="PROSITE" id="PS50995">
    <property type="entry name" value="HTH_MARR_2"/>
    <property type="match status" value="1"/>
</dbReference>
<dbReference type="InterPro" id="IPR036390">
    <property type="entry name" value="WH_DNA-bd_sf"/>
</dbReference>
<feature type="domain" description="HTH marR-type" evidence="1">
    <location>
        <begin position="20"/>
        <end position="169"/>
    </location>
</feature>
<dbReference type="GO" id="GO:0006950">
    <property type="term" value="P:response to stress"/>
    <property type="evidence" value="ECO:0007669"/>
    <property type="project" value="TreeGrafter"/>
</dbReference>
<evidence type="ECO:0000259" key="1">
    <source>
        <dbReference type="PROSITE" id="PS50995"/>
    </source>
</evidence>
<comment type="caution">
    <text evidence="2">The sequence shown here is derived from an EMBL/GenBank/DDBJ whole genome shotgun (WGS) entry which is preliminary data.</text>
</comment>
<dbReference type="eggNOG" id="COG1846">
    <property type="taxonomic scope" value="Bacteria"/>
</dbReference>
<dbReference type="GO" id="GO:0003700">
    <property type="term" value="F:DNA-binding transcription factor activity"/>
    <property type="evidence" value="ECO:0007669"/>
    <property type="project" value="InterPro"/>
</dbReference>
<accession>A3JY53</accession>
<dbReference type="PANTHER" id="PTHR33164">
    <property type="entry name" value="TRANSCRIPTIONAL REGULATOR, MARR FAMILY"/>
    <property type="match status" value="1"/>
</dbReference>
<organism evidence="2 3">
    <name type="scientific">Sagittula stellata (strain ATCC 700073 / DSM 11524 / E-37)</name>
    <dbReference type="NCBI Taxonomy" id="388399"/>
    <lineage>
        <taxon>Bacteria</taxon>
        <taxon>Pseudomonadati</taxon>
        <taxon>Pseudomonadota</taxon>
        <taxon>Alphaproteobacteria</taxon>
        <taxon>Rhodobacterales</taxon>
        <taxon>Roseobacteraceae</taxon>
        <taxon>Sagittula</taxon>
    </lineage>
</organism>
<dbReference type="SMART" id="SM00347">
    <property type="entry name" value="HTH_MARR"/>
    <property type="match status" value="1"/>
</dbReference>
<dbReference type="Proteomes" id="UP000005713">
    <property type="component" value="Unassembled WGS sequence"/>
</dbReference>
<reference evidence="2 3" key="1">
    <citation type="submission" date="2006-06" db="EMBL/GenBank/DDBJ databases">
        <authorList>
            <person name="Moran M.A."/>
            <person name="Ferriera S."/>
            <person name="Johnson J."/>
            <person name="Kravitz S."/>
            <person name="Beeson K."/>
            <person name="Sutton G."/>
            <person name="Rogers Y.-H."/>
            <person name="Friedman R."/>
            <person name="Frazier M."/>
            <person name="Venter J.C."/>
        </authorList>
    </citation>
    <scope>NUCLEOTIDE SEQUENCE [LARGE SCALE GENOMIC DNA]</scope>
    <source>
        <strain evidence="2 3">E-37</strain>
    </source>
</reference>
<protein>
    <submittedName>
        <fullName evidence="2">Transcriptional regulator</fullName>
    </submittedName>
</protein>
<keyword evidence="3" id="KW-1185">Reference proteome</keyword>
<dbReference type="OrthoDB" id="7774677at2"/>
<dbReference type="InterPro" id="IPR036388">
    <property type="entry name" value="WH-like_DNA-bd_sf"/>
</dbReference>
<dbReference type="SUPFAM" id="SSF46785">
    <property type="entry name" value="Winged helix' DNA-binding domain"/>
    <property type="match status" value="1"/>
</dbReference>
<dbReference type="PANTHER" id="PTHR33164:SF94">
    <property type="entry name" value="TRANSCRIPTIONAL REGULATORY PROTEIN-RELATED"/>
    <property type="match status" value="1"/>
</dbReference>